<dbReference type="GO" id="GO:0005509">
    <property type="term" value="F:calcium ion binding"/>
    <property type="evidence" value="ECO:0007669"/>
    <property type="project" value="InterPro"/>
</dbReference>
<dbReference type="RefSeq" id="WP_085421766.1">
    <property type="nucleotide sequence ID" value="NZ_FXAF01000006.1"/>
</dbReference>
<dbReference type="InterPro" id="IPR001343">
    <property type="entry name" value="Hemolysn_Ca-bd"/>
</dbReference>
<evidence type="ECO:0000256" key="2">
    <source>
        <dbReference type="ARBA" id="ARBA00022525"/>
    </source>
</evidence>
<reference evidence="6" key="1">
    <citation type="submission" date="2017-04" db="EMBL/GenBank/DDBJ databases">
        <authorList>
            <person name="Varghese N."/>
            <person name="Submissions S."/>
        </authorList>
    </citation>
    <scope>NUCLEOTIDE SEQUENCE [LARGE SCALE GENOMIC DNA]</scope>
    <source>
        <strain evidence="6">B4P</strain>
    </source>
</reference>
<feature type="domain" description="Cadherin-like" evidence="4">
    <location>
        <begin position="205"/>
        <end position="289"/>
    </location>
</feature>
<dbReference type="Pfam" id="PF00353">
    <property type="entry name" value="HemolysinCabind"/>
    <property type="match status" value="9"/>
</dbReference>
<feature type="region of interest" description="Disordered" evidence="3">
    <location>
        <begin position="545"/>
        <end position="572"/>
    </location>
</feature>
<feature type="region of interest" description="Disordered" evidence="3">
    <location>
        <begin position="421"/>
        <end position="442"/>
    </location>
</feature>
<dbReference type="InterPro" id="IPR018511">
    <property type="entry name" value="Hemolysin-typ_Ca-bd_CS"/>
</dbReference>
<accession>A0A1X7EKQ9</accession>
<dbReference type="PANTHER" id="PTHR38340:SF1">
    <property type="entry name" value="S-LAYER PROTEIN"/>
    <property type="match status" value="1"/>
</dbReference>
<dbReference type="Proteomes" id="UP000192903">
    <property type="component" value="Unassembled WGS sequence"/>
</dbReference>
<evidence type="ECO:0000256" key="1">
    <source>
        <dbReference type="ARBA" id="ARBA00004613"/>
    </source>
</evidence>
<proteinExistence type="predicted"/>
<sequence length="897" mass="92096">METKLVLGLPDAQSAIAPMNKFEIAEKTGGRRKMVLFPAVLFGAMGAVLSKVQPDQSREDGQPAVEPEEAPPQEEAKSDIEVIEEVAAFLREMAVQIGPAADEVQSARNVASARLAFADTAGFSAGGRILRAGSANDNDWGVVDRTENFGYPSMRPGRKPPAVGNEGPPGHGRDDDPIPEDDDDPSPDTDNDDDDDGGARPNRLPFSLGRAQLTNGLMNLSMVIMLDDLLAMVRDLDGDALTVENLTVSSGTIRAYGDDAWIYTPERGYLGQVTFSYGVSDGKGAISSQAVFDLLKHPPRELFGTEGDDVLLGTPQEDIVAGLDGNDTIYGREAGDILVGGDGDDRLLGGDGDDLLYGDAGRDHLSGGRGRDILFGGDGDDMLFGDEGDDQLLAGRGDDWLDGGSGDDRLFGDDGSDQIFGGKGEDLLDGGEGRDSLTGGGGNDVVVAGASDDRIVAGKGGEEGRTAAAAASDGDDIYSGGEGLDVLDVSTAQQSVAVDLAAGTATGKEIGNDRLESIEAVVGGAGGDLLIGDVGANHLDGQAGNDAIAGGDGDDRLSGDSGDDMVAGDAGDDTIVAGRSGEEAQAENVTASDGNDAYFGGDGFDTLDLTPLVQAVLADLEAELARGGEIGTDLVNGFEAVLGGRGDDRLAGDSGANLLVGGDGDDRLAGRGGDDILAGGRGNDTVSGGAGNDTIVVAVISSAGSAGDGDDVYCGGAGSDTYDASAAVQAVVIDLERGTASGCDIGADRLEGFEAAIGGNGADTIVANSAVNFLAGGGQTDVFVFRDFDSVFNQGLGRDEIRDFGVGDRIDFSEIASQVGGLVFRSLVDEAEGANVQRVTFYHQTLADGERTIVKAIVDLERDQDIEILLYGRHELTERDFILAAMQNATDDLAGRG</sequence>
<dbReference type="GO" id="GO:0005576">
    <property type="term" value="C:extracellular region"/>
    <property type="evidence" value="ECO:0007669"/>
    <property type="project" value="UniProtKB-SubCell"/>
</dbReference>
<dbReference type="PROSITE" id="PS00330">
    <property type="entry name" value="HEMOLYSIN_CALCIUM"/>
    <property type="match status" value="7"/>
</dbReference>
<keyword evidence="2" id="KW-0964">Secreted</keyword>
<organism evidence="5 6">
    <name type="scientific">Xaviernesmea oryzae</name>
    <dbReference type="NCBI Taxonomy" id="464029"/>
    <lineage>
        <taxon>Bacteria</taxon>
        <taxon>Pseudomonadati</taxon>
        <taxon>Pseudomonadota</taxon>
        <taxon>Alphaproteobacteria</taxon>
        <taxon>Hyphomicrobiales</taxon>
        <taxon>Rhizobiaceae</taxon>
        <taxon>Rhizobium/Agrobacterium group</taxon>
        <taxon>Xaviernesmea</taxon>
    </lineage>
</organism>
<dbReference type="EMBL" id="FXAF01000006">
    <property type="protein sequence ID" value="SMF35594.1"/>
    <property type="molecule type" value="Genomic_DNA"/>
</dbReference>
<feature type="compositionally biased region" description="Acidic residues" evidence="3">
    <location>
        <begin position="177"/>
        <end position="196"/>
    </location>
</feature>
<dbReference type="InterPro" id="IPR011049">
    <property type="entry name" value="Serralysin-like_metalloprot_C"/>
</dbReference>
<dbReference type="OrthoDB" id="8249199at2"/>
<gene>
    <name evidence="5" type="ORF">SAMN02982989_1458</name>
</gene>
<dbReference type="InterPro" id="IPR050557">
    <property type="entry name" value="RTX_toxin/Mannuronan_C5-epim"/>
</dbReference>
<keyword evidence="6" id="KW-1185">Reference proteome</keyword>
<evidence type="ECO:0000259" key="4">
    <source>
        <dbReference type="Pfam" id="PF17892"/>
    </source>
</evidence>
<evidence type="ECO:0000313" key="6">
    <source>
        <dbReference type="Proteomes" id="UP000192903"/>
    </source>
</evidence>
<name>A0A1X7EKQ9_9HYPH</name>
<feature type="region of interest" description="Disordered" evidence="3">
    <location>
        <begin position="134"/>
        <end position="206"/>
    </location>
</feature>
<dbReference type="InterPro" id="IPR041690">
    <property type="entry name" value="Cadherin_5"/>
</dbReference>
<feature type="region of interest" description="Disordered" evidence="3">
    <location>
        <begin position="53"/>
        <end position="77"/>
    </location>
</feature>
<dbReference type="Gene3D" id="2.150.10.10">
    <property type="entry name" value="Serralysin-like metalloprotease, C-terminal"/>
    <property type="match status" value="4"/>
</dbReference>
<evidence type="ECO:0000256" key="3">
    <source>
        <dbReference type="SAM" id="MobiDB-lite"/>
    </source>
</evidence>
<evidence type="ECO:0000313" key="5">
    <source>
        <dbReference type="EMBL" id="SMF35594.1"/>
    </source>
</evidence>
<dbReference type="Pfam" id="PF17892">
    <property type="entry name" value="Cadherin_5"/>
    <property type="match status" value="1"/>
</dbReference>
<dbReference type="PANTHER" id="PTHR38340">
    <property type="entry name" value="S-LAYER PROTEIN"/>
    <property type="match status" value="1"/>
</dbReference>
<dbReference type="AlphaFoldDB" id="A0A1X7EKQ9"/>
<dbReference type="SUPFAM" id="SSF51120">
    <property type="entry name" value="beta-Roll"/>
    <property type="match status" value="4"/>
</dbReference>
<protein>
    <submittedName>
        <fullName evidence="5">Ca2+-binding protein, RTX toxin-related</fullName>
    </submittedName>
</protein>
<feature type="compositionally biased region" description="Basic and acidic residues" evidence="3">
    <location>
        <begin position="423"/>
        <end position="435"/>
    </location>
</feature>
<dbReference type="STRING" id="464029.SAMN02982989_1458"/>
<comment type="subcellular location">
    <subcellularLocation>
        <location evidence="1">Secreted</location>
    </subcellularLocation>
</comment>
<dbReference type="PRINTS" id="PR00313">
    <property type="entry name" value="CABNDNGRPT"/>
</dbReference>